<dbReference type="GO" id="GO:0071949">
    <property type="term" value="F:FAD binding"/>
    <property type="evidence" value="ECO:0007669"/>
    <property type="project" value="InterPro"/>
</dbReference>
<dbReference type="InterPro" id="IPR016166">
    <property type="entry name" value="FAD-bd_PCMH"/>
</dbReference>
<evidence type="ECO:0000259" key="6">
    <source>
        <dbReference type="PROSITE" id="PS51387"/>
    </source>
</evidence>
<evidence type="ECO:0000256" key="1">
    <source>
        <dbReference type="ARBA" id="ARBA00001974"/>
    </source>
</evidence>
<evidence type="ECO:0000313" key="7">
    <source>
        <dbReference type="EMBL" id="GGX38977.1"/>
    </source>
</evidence>
<dbReference type="InterPro" id="IPR036318">
    <property type="entry name" value="FAD-bd_PCMH-like_sf"/>
</dbReference>
<dbReference type="InterPro" id="IPR016169">
    <property type="entry name" value="FAD-bd_PCMH_sub2"/>
</dbReference>
<keyword evidence="8" id="KW-1185">Reference proteome</keyword>
<dbReference type="Pfam" id="PF01565">
    <property type="entry name" value="FAD_binding_4"/>
    <property type="match status" value="1"/>
</dbReference>
<evidence type="ECO:0000313" key="8">
    <source>
        <dbReference type="Proteomes" id="UP000626148"/>
    </source>
</evidence>
<keyword evidence="3" id="KW-0285">Flavoprotein</keyword>
<reference evidence="7" key="2">
    <citation type="submission" date="2020-09" db="EMBL/GenBank/DDBJ databases">
        <authorList>
            <person name="Sun Q."/>
            <person name="Kim S."/>
        </authorList>
    </citation>
    <scope>NUCLEOTIDE SEQUENCE</scope>
    <source>
        <strain evidence="7">KCTC 22169</strain>
    </source>
</reference>
<dbReference type="Gene3D" id="3.40.462.20">
    <property type="match status" value="1"/>
</dbReference>
<dbReference type="PANTHER" id="PTHR42973">
    <property type="entry name" value="BINDING OXIDOREDUCTASE, PUTATIVE (AFU_ORTHOLOGUE AFUA_1G17690)-RELATED"/>
    <property type="match status" value="1"/>
</dbReference>
<dbReference type="EMBL" id="BMXR01000001">
    <property type="protein sequence ID" value="GGX38977.1"/>
    <property type="molecule type" value="Genomic_DNA"/>
</dbReference>
<dbReference type="InterPro" id="IPR006094">
    <property type="entry name" value="Oxid_FAD_bind_N"/>
</dbReference>
<sequence length="377" mass="41070">MIDCSRMTGIQVDPDQRIVRAQPGVLIRDLDRETQALGLAVPGGFISSTGLAGLTLGGGFGYLSRRCGLTVDNLISVDLVTADGDRVRASDDQNAELFWGLKGGGGNFGVASSFEFRLHDLGPTVLAGPVVHDFDDAPEVLRQVSRVFESLPESVSCLPVLRYAPPAPFIPEQYHGRLILLLAMIHTGDPEAGESALAPLRLIGRPLADAVGPKPYCAFQAMFDKTAAHGARNYWKGHYLDELNDGAIDALCAQAARMPSKESSIGMLSLGGAVSRKQDTDSPYPHRSAQWVLNIQARWREMAEDRTHIDWARATFESVDPHATGGVYVNFLSEDEGEARVRAAYGEDTHSRLVALKRQWDPENRFHLNQNIRPGGS</sequence>
<name>A0A918K0E9_9GAMM</name>
<comment type="caution">
    <text evidence="7">The sequence shown here is derived from an EMBL/GenBank/DDBJ whole genome shotgun (WGS) entry which is preliminary data.</text>
</comment>
<accession>A0A918K0E9</accession>
<dbReference type="SUPFAM" id="SSF56176">
    <property type="entry name" value="FAD-binding/transporter-associated domain-like"/>
    <property type="match status" value="1"/>
</dbReference>
<gene>
    <name evidence="7" type="ORF">GCM10007392_01570</name>
</gene>
<comment type="cofactor">
    <cofactor evidence="1">
        <name>FAD</name>
        <dbReference type="ChEBI" id="CHEBI:57692"/>
    </cofactor>
</comment>
<dbReference type="Gene3D" id="3.30.465.10">
    <property type="match status" value="1"/>
</dbReference>
<dbReference type="InterPro" id="IPR012951">
    <property type="entry name" value="BBE"/>
</dbReference>
<feature type="domain" description="FAD-binding PCMH-type" evidence="6">
    <location>
        <begin position="1"/>
        <end position="121"/>
    </location>
</feature>
<evidence type="ECO:0000256" key="3">
    <source>
        <dbReference type="ARBA" id="ARBA00022630"/>
    </source>
</evidence>
<reference evidence="7" key="1">
    <citation type="journal article" date="2014" name="Int. J. Syst. Evol. Microbiol.">
        <title>Complete genome sequence of Corynebacterium casei LMG S-19264T (=DSM 44701T), isolated from a smear-ripened cheese.</title>
        <authorList>
            <consortium name="US DOE Joint Genome Institute (JGI-PGF)"/>
            <person name="Walter F."/>
            <person name="Albersmeier A."/>
            <person name="Kalinowski J."/>
            <person name="Ruckert C."/>
        </authorList>
    </citation>
    <scope>NUCLEOTIDE SEQUENCE</scope>
    <source>
        <strain evidence="7">KCTC 22169</strain>
    </source>
</reference>
<dbReference type="GO" id="GO:0016491">
    <property type="term" value="F:oxidoreductase activity"/>
    <property type="evidence" value="ECO:0007669"/>
    <property type="project" value="UniProtKB-KW"/>
</dbReference>
<dbReference type="PANTHER" id="PTHR42973:SF39">
    <property type="entry name" value="FAD-BINDING PCMH-TYPE DOMAIN-CONTAINING PROTEIN"/>
    <property type="match status" value="1"/>
</dbReference>
<dbReference type="InterPro" id="IPR050416">
    <property type="entry name" value="FAD-linked_Oxidoreductase"/>
</dbReference>
<evidence type="ECO:0000256" key="5">
    <source>
        <dbReference type="ARBA" id="ARBA00023002"/>
    </source>
</evidence>
<protein>
    <submittedName>
        <fullName evidence="7">FAD-linked oxidase</fullName>
    </submittedName>
</protein>
<dbReference type="AlphaFoldDB" id="A0A918K0E9"/>
<organism evidence="7 8">
    <name type="scientific">Saccharospirillum salsuginis</name>
    <dbReference type="NCBI Taxonomy" id="418750"/>
    <lineage>
        <taxon>Bacteria</taxon>
        <taxon>Pseudomonadati</taxon>
        <taxon>Pseudomonadota</taxon>
        <taxon>Gammaproteobacteria</taxon>
        <taxon>Oceanospirillales</taxon>
        <taxon>Saccharospirillaceae</taxon>
        <taxon>Saccharospirillum</taxon>
    </lineage>
</organism>
<evidence type="ECO:0000256" key="2">
    <source>
        <dbReference type="ARBA" id="ARBA00005466"/>
    </source>
</evidence>
<dbReference type="Pfam" id="PF08031">
    <property type="entry name" value="BBE"/>
    <property type="match status" value="1"/>
</dbReference>
<keyword evidence="4" id="KW-0274">FAD</keyword>
<evidence type="ECO:0000256" key="4">
    <source>
        <dbReference type="ARBA" id="ARBA00022827"/>
    </source>
</evidence>
<dbReference type="Proteomes" id="UP000626148">
    <property type="component" value="Unassembled WGS sequence"/>
</dbReference>
<keyword evidence="5" id="KW-0560">Oxidoreductase</keyword>
<dbReference type="PROSITE" id="PS51387">
    <property type="entry name" value="FAD_PCMH"/>
    <property type="match status" value="1"/>
</dbReference>
<proteinExistence type="inferred from homology"/>
<comment type="similarity">
    <text evidence="2">Belongs to the oxygen-dependent FAD-linked oxidoreductase family.</text>
</comment>